<feature type="domain" description="TonB-dependent receptor plug" evidence="13">
    <location>
        <begin position="130"/>
        <end position="257"/>
    </location>
</feature>
<evidence type="ECO:0000256" key="6">
    <source>
        <dbReference type="ARBA" id="ARBA00023004"/>
    </source>
</evidence>
<dbReference type="Pfam" id="PF07715">
    <property type="entry name" value="Plug"/>
    <property type="match status" value="1"/>
</dbReference>
<reference evidence="15" key="1">
    <citation type="submission" date="2017-02" db="EMBL/GenBank/DDBJ databases">
        <authorList>
            <person name="Varghese N."/>
            <person name="Submissions S."/>
        </authorList>
    </citation>
    <scope>NUCLEOTIDE SEQUENCE [LARGE SCALE GENOMIC DNA]</scope>
    <source>
        <strain evidence="15">DSM 22224</strain>
    </source>
</reference>
<comment type="subcellular location">
    <subcellularLocation>
        <location evidence="1 11">Cell outer membrane</location>
        <topology evidence="1 11">Multi-pass membrane protein</topology>
    </subcellularLocation>
</comment>
<keyword evidence="6" id="KW-0408">Iron</keyword>
<dbReference type="Proteomes" id="UP000190367">
    <property type="component" value="Unassembled WGS sequence"/>
</dbReference>
<evidence type="ECO:0000313" key="14">
    <source>
        <dbReference type="EMBL" id="SKA17520.1"/>
    </source>
</evidence>
<dbReference type="GO" id="GO:0006826">
    <property type="term" value="P:iron ion transport"/>
    <property type="evidence" value="ECO:0007669"/>
    <property type="project" value="UniProtKB-KW"/>
</dbReference>
<dbReference type="Pfam" id="PF13715">
    <property type="entry name" value="CarbopepD_reg_2"/>
    <property type="match status" value="1"/>
</dbReference>
<accession>A0A1T4RNE0</accession>
<proteinExistence type="inferred from homology"/>
<dbReference type="SUPFAM" id="SSF49464">
    <property type="entry name" value="Carboxypeptidase regulatory domain-like"/>
    <property type="match status" value="1"/>
</dbReference>
<dbReference type="InterPro" id="IPR036942">
    <property type="entry name" value="Beta-barrel_TonB_sf"/>
</dbReference>
<evidence type="ECO:0000259" key="13">
    <source>
        <dbReference type="Pfam" id="PF07715"/>
    </source>
</evidence>
<keyword evidence="3 11" id="KW-1134">Transmembrane beta strand</keyword>
<dbReference type="InterPro" id="IPR039426">
    <property type="entry name" value="TonB-dep_rcpt-like"/>
</dbReference>
<dbReference type="NCBIfam" id="TIGR04056">
    <property type="entry name" value="OMP_RagA_SusC"/>
    <property type="match status" value="1"/>
</dbReference>
<evidence type="ECO:0000256" key="3">
    <source>
        <dbReference type="ARBA" id="ARBA00022452"/>
    </source>
</evidence>
<dbReference type="InterPro" id="IPR012910">
    <property type="entry name" value="Plug_dom"/>
</dbReference>
<dbReference type="STRING" id="634771.SAMN04488128_1021339"/>
<sequence length="1065" mass="116620">MKKKFTKYLKRPLGLATVLLLSGHLYAQQPVHVKGRVESFDKGEPIPGAAIMAAGKLLAITDVNGAFDIKAIPPGADVYITMMGYEKQQLVVNGEVLNLQVRLKTTTGKLNEVVVTALGIKRAEKALGYAQQTLNDEAMTDARPNNWSDALRGKVAGLNIASLGGPLNSQEIRLRGTNSLTTNGNAALVVVDGIPVNGGLTTSGASNAYMGGAASIDVPVDFGNGIADINPDDIASVTILKGPGATALYGSRAANGAVLITTKSGAKAKKGLGISFNSNTSFDVITRWPDWQYEYGQGDGKTNYNANGELYYSYGATEDGRSTGGSSSAFGPKFNGQYYYQYDPVKMGTGAERTLWQPYKDNRKSFWQTGRTVTNTLSLENSGQDGSIRASVTHSNNKWIMPTTGFERITAAVNANYKVSNSIRLSSAVNYTNKSSDNLPGLGYNNHSIAYFMIFQNPNVDLDWYRPKWRPGMEGIDMIRPYSSFIDNPFVISEEITNGLRGNAITGNLKADVQLAPKLTLMLRGGINTNHQNRDQRRPYDTNRYGQGLFTKQTVYTQEINTDFLLSYKNAWMQDKFTLTASAGGNAMSSRYDRTDNTLIGLVVPGVYKMTNGISNPLVATYDSRKKVNSLYGFVNLGYKDVVFLDLTGRNDWSSTLPEANWSFFYPSANLSMIISDMVKLPKSISYLKYRLSLAQVGNDTEPGRTAKYYGRSSFPSSAEAPSELYNLQFKPEISTSLETGIEVAFLNNRLRLDASVYRTRTKNQILSVPLDWSSGFSSALLNSGEVRNQGLELILNATPVTNKNFTWNTIITWAATRSKVLSLDARLGGKLNIMSSSSATLTAVEGQTASALYGLKFQRAPDGQIIYVKGIPSVTQVAEYVGDTNPEWRAGWNNSFTYKGFRLSTTIDGQLGGTLYSHSHHKMTEQGKLKHTLKGREEGWIVGEGVVQNADGTFSPNTVKVRPADYYAQYYRLNNTEANSFDASFIKLREVSLEYNFPKAWFSRTKVQNLSLAIYGRNLATLSDFPIYDPEVATQAGGTGILTGVEVGQMPTPSTFGFNLKVKL</sequence>
<dbReference type="PANTHER" id="PTHR32552">
    <property type="entry name" value="FERRICHROME IRON RECEPTOR-RELATED"/>
    <property type="match status" value="1"/>
</dbReference>
<dbReference type="OrthoDB" id="9768177at2"/>
<feature type="chain" id="PRO_5012526986" evidence="12">
    <location>
        <begin position="28"/>
        <end position="1065"/>
    </location>
</feature>
<evidence type="ECO:0000256" key="1">
    <source>
        <dbReference type="ARBA" id="ARBA00004571"/>
    </source>
</evidence>
<evidence type="ECO:0000256" key="5">
    <source>
        <dbReference type="ARBA" id="ARBA00022692"/>
    </source>
</evidence>
<evidence type="ECO:0000256" key="10">
    <source>
        <dbReference type="ARBA" id="ARBA00023237"/>
    </source>
</evidence>
<keyword evidence="5 11" id="KW-0812">Transmembrane</keyword>
<keyword evidence="12" id="KW-0732">Signal</keyword>
<gene>
    <name evidence="14" type="ORF">SAMN04488128_1021339</name>
</gene>
<evidence type="ECO:0000256" key="7">
    <source>
        <dbReference type="ARBA" id="ARBA00023065"/>
    </source>
</evidence>
<dbReference type="RefSeq" id="WP_143312940.1">
    <property type="nucleotide sequence ID" value="NZ_FUWZ01000002.1"/>
</dbReference>
<evidence type="ECO:0000256" key="11">
    <source>
        <dbReference type="PROSITE-ProRule" id="PRU01360"/>
    </source>
</evidence>
<dbReference type="InterPro" id="IPR037066">
    <property type="entry name" value="Plug_dom_sf"/>
</dbReference>
<dbReference type="PANTHER" id="PTHR32552:SF81">
    <property type="entry name" value="TONB-DEPENDENT OUTER MEMBRANE RECEPTOR"/>
    <property type="match status" value="1"/>
</dbReference>
<dbReference type="NCBIfam" id="TIGR04057">
    <property type="entry name" value="SusC_RagA_signa"/>
    <property type="match status" value="1"/>
</dbReference>
<dbReference type="InterPro" id="IPR008969">
    <property type="entry name" value="CarboxyPept-like_regulatory"/>
</dbReference>
<dbReference type="EMBL" id="FUWZ01000002">
    <property type="protein sequence ID" value="SKA17520.1"/>
    <property type="molecule type" value="Genomic_DNA"/>
</dbReference>
<comment type="similarity">
    <text evidence="11">Belongs to the TonB-dependent receptor family.</text>
</comment>
<protein>
    <submittedName>
        <fullName evidence="14">TonB-linked outer membrane protein, SusC/RagA family</fullName>
    </submittedName>
</protein>
<dbReference type="InterPro" id="IPR023996">
    <property type="entry name" value="TonB-dep_OMP_SusC/RagA"/>
</dbReference>
<keyword evidence="7" id="KW-0406">Ion transport</keyword>
<evidence type="ECO:0000256" key="4">
    <source>
        <dbReference type="ARBA" id="ARBA00022496"/>
    </source>
</evidence>
<dbReference type="AlphaFoldDB" id="A0A1T4RNE0"/>
<keyword evidence="4" id="KW-0410">Iron transport</keyword>
<feature type="signal peptide" evidence="12">
    <location>
        <begin position="1"/>
        <end position="27"/>
    </location>
</feature>
<evidence type="ECO:0000256" key="9">
    <source>
        <dbReference type="ARBA" id="ARBA00023136"/>
    </source>
</evidence>
<dbReference type="InterPro" id="IPR023997">
    <property type="entry name" value="TonB-dep_OMP_SusC/RagA_CS"/>
</dbReference>
<name>A0A1T4RNE0_9BACT</name>
<evidence type="ECO:0000256" key="8">
    <source>
        <dbReference type="ARBA" id="ARBA00023077"/>
    </source>
</evidence>
<evidence type="ECO:0000313" key="15">
    <source>
        <dbReference type="Proteomes" id="UP000190367"/>
    </source>
</evidence>
<dbReference type="GO" id="GO:0009279">
    <property type="term" value="C:cell outer membrane"/>
    <property type="evidence" value="ECO:0007669"/>
    <property type="project" value="UniProtKB-SubCell"/>
</dbReference>
<dbReference type="Gene3D" id="2.170.130.10">
    <property type="entry name" value="TonB-dependent receptor, plug domain"/>
    <property type="match status" value="1"/>
</dbReference>
<keyword evidence="10 11" id="KW-0998">Cell outer membrane</keyword>
<organism evidence="14 15">
    <name type="scientific">Chitinophaga eiseniae</name>
    <dbReference type="NCBI Taxonomy" id="634771"/>
    <lineage>
        <taxon>Bacteria</taxon>
        <taxon>Pseudomonadati</taxon>
        <taxon>Bacteroidota</taxon>
        <taxon>Chitinophagia</taxon>
        <taxon>Chitinophagales</taxon>
        <taxon>Chitinophagaceae</taxon>
        <taxon>Chitinophaga</taxon>
    </lineage>
</organism>
<evidence type="ECO:0000256" key="12">
    <source>
        <dbReference type="SAM" id="SignalP"/>
    </source>
</evidence>
<keyword evidence="9 11" id="KW-0472">Membrane</keyword>
<dbReference type="SUPFAM" id="SSF56935">
    <property type="entry name" value="Porins"/>
    <property type="match status" value="1"/>
</dbReference>
<keyword evidence="15" id="KW-1185">Reference proteome</keyword>
<dbReference type="Gene3D" id="2.40.170.20">
    <property type="entry name" value="TonB-dependent receptor, beta-barrel domain"/>
    <property type="match status" value="1"/>
</dbReference>
<keyword evidence="8" id="KW-0798">TonB box</keyword>
<evidence type="ECO:0000256" key="2">
    <source>
        <dbReference type="ARBA" id="ARBA00022448"/>
    </source>
</evidence>
<dbReference type="PROSITE" id="PS52016">
    <property type="entry name" value="TONB_DEPENDENT_REC_3"/>
    <property type="match status" value="1"/>
</dbReference>
<keyword evidence="2 11" id="KW-0813">Transport</keyword>